<feature type="region of interest" description="Disordered" evidence="5">
    <location>
        <begin position="1"/>
        <end position="22"/>
    </location>
</feature>
<evidence type="ECO:0000256" key="5">
    <source>
        <dbReference type="SAM" id="MobiDB-lite"/>
    </source>
</evidence>
<name>A0A2G8RR80_9APHY</name>
<protein>
    <submittedName>
        <fullName evidence="7">Non-ribosomal peptide synthetase</fullName>
    </submittedName>
</protein>
<dbReference type="InterPro" id="IPR001242">
    <property type="entry name" value="Condensation_dom"/>
</dbReference>
<dbReference type="PROSITE" id="PS50075">
    <property type="entry name" value="CARRIER"/>
    <property type="match status" value="3"/>
</dbReference>
<keyword evidence="2" id="KW-0597">Phosphoprotein</keyword>
<dbReference type="GO" id="GO:0005737">
    <property type="term" value="C:cytoplasm"/>
    <property type="evidence" value="ECO:0007669"/>
    <property type="project" value="TreeGrafter"/>
</dbReference>
<dbReference type="GO" id="GO:0044550">
    <property type="term" value="P:secondary metabolite biosynthetic process"/>
    <property type="evidence" value="ECO:0007669"/>
    <property type="project" value="TreeGrafter"/>
</dbReference>
<keyword evidence="3" id="KW-0436">Ligase</keyword>
<dbReference type="STRING" id="1077348.A0A2G8RR80"/>
<evidence type="ECO:0000256" key="1">
    <source>
        <dbReference type="ARBA" id="ARBA00022450"/>
    </source>
</evidence>
<dbReference type="Pfam" id="PF00668">
    <property type="entry name" value="Condensation"/>
    <property type="match status" value="3"/>
</dbReference>
<dbReference type="InterPro" id="IPR036736">
    <property type="entry name" value="ACP-like_sf"/>
</dbReference>
<dbReference type="Gene3D" id="1.10.1200.10">
    <property type="entry name" value="ACP-like"/>
    <property type="match status" value="3"/>
</dbReference>
<evidence type="ECO:0000313" key="8">
    <source>
        <dbReference type="Proteomes" id="UP000230002"/>
    </source>
</evidence>
<evidence type="ECO:0000313" key="7">
    <source>
        <dbReference type="EMBL" id="PIL24012.1"/>
    </source>
</evidence>
<dbReference type="InterPro" id="IPR023213">
    <property type="entry name" value="CAT-like_dom_sf"/>
</dbReference>
<feature type="domain" description="Carrier" evidence="6">
    <location>
        <begin position="1915"/>
        <end position="1988"/>
    </location>
</feature>
<dbReference type="SMART" id="SM00823">
    <property type="entry name" value="PKS_PP"/>
    <property type="match status" value="3"/>
</dbReference>
<dbReference type="EMBL" id="AYKW01000067">
    <property type="protein sequence ID" value="PIL24012.1"/>
    <property type="molecule type" value="Genomic_DNA"/>
</dbReference>
<dbReference type="PANTHER" id="PTHR45527:SF1">
    <property type="entry name" value="FATTY ACID SYNTHASE"/>
    <property type="match status" value="1"/>
</dbReference>
<dbReference type="PROSITE" id="PS00012">
    <property type="entry name" value="PHOSPHOPANTETHEINE"/>
    <property type="match status" value="2"/>
</dbReference>
<dbReference type="SUPFAM" id="SSF47336">
    <property type="entry name" value="ACP-like"/>
    <property type="match status" value="3"/>
</dbReference>
<gene>
    <name evidence="7" type="ORF">GSI_13763</name>
</gene>
<dbReference type="InterPro" id="IPR045851">
    <property type="entry name" value="AMP-bd_C_sf"/>
</dbReference>
<dbReference type="SUPFAM" id="SSF52777">
    <property type="entry name" value="CoA-dependent acyltransferases"/>
    <property type="match status" value="7"/>
</dbReference>
<dbReference type="InterPro" id="IPR020806">
    <property type="entry name" value="PKS_PP-bd"/>
</dbReference>
<sequence length="2459" mass="270159">MSTTSLTASGSPPSTDIQGGHTDYDQVFSGYTHYDFPDLSSRRFAPDSLQTVSQSLGPGAEQDTTVPFTTLVAATARVLGAYCSCRDTLLALSDVKEAAVLPVRVQWAEATTWKDAAAAISNTLTDPRCPRIHPDLLRRALNLSPKQSPALALLTPGPLLRSSLGGYFPIVLVADQESAQLSIIASERVLHPSQSTLLLSQIVALAKYAISTPQASMDALPQLPSDLLSSYDKQSIETRLSTEHLVPLTKYATDHLTLRALESPDAIGVRWYPDLSTDIPISSYVPETLTNAEFDQKANRLGRWLLRTGLKKGRSVAICMKRDLWFHIAFIGVLRAGGCYVPIDAELPAERQQFIVKDSDAQFILSTSDLPCFSALGSIAIDFMDPVVREAVEAQSAQPLQVPDPDDLAYILYTSGTTGTPKGCILTHRGLGEAIWALSQFCAAAELTPPGKVNYLSLASVAFDVHIAEIMVALAVGIPILSAPRSLLLEDLPYYITHLRVSHVGIVPSLIEATMGAVQEGEDAGRATTLRYIASGGEKMSDAILDKWADHPKVRLANFYGPSEVTIGCAARMMDMDTPRANIGHTLPNVAAYIVDDNMNIVLRGVPGELVVEGPLVGHGYVGRPDLSQKVFLKFPDDGTERWAYRTGDLVRMMADGTLEIIGRIDTQIKLRGVRIESEGISSIIRNAAPAAHPLDVLTILAKHPSLGVDQLVSFISWDTSVAIRKRKGGTPSVLAPPEGLLRLLRDACDRELASYMRPSHIIPLDFIPLSSNGKADAKVLAALFLVLDLDVLTGLMTGDRSTSTSGEDRAELTEAGRKVVKVLGSHTKVPLDRIGPYANLFECGLDSMAITRFAADLRKVFGVTVSPARIMQSPVVSSIVALIDSYRLGPTVGKVTASLSQFVSLIEEETAAAYSADVVASLLPPFPVQEGILYRSANSPTMYVQHVLMRLAPNTSVRVLRNAWSEVVTQHEILRTVFHFGSNLVQVLLRPGSFVPQVVEEMAPEIDDAGFQGHFTKQEASIIAREMNIHISEVPPVRLSLYNSSQSSPVYAVLSIHHALYDGIALPVLLQDLERAYFRQPQLPSASLREALEHVTLLEQGSARAFWTSYLKGYPWERLLNQSASSAVADVRSNPFKLPLSELRSKAAEQQVTLQALLMAAYGSLLSQHFYGHDDVMFGVIRTGRTIPVDHVETTICPMITVVPARVRLNEPSKVLQTVQQDISRVSEYEHVPLSRIQKWVQESDQSLFDTLFSVSFKEKGESKLWTVLESQNPEPDYVLAVEVVLDPEQDTAVVHAAYTPSDISSELVLDILGQLETTAVRMTDDGDWSLPSHSSLSAAPRQGFAVALVDDLDDLTDVDQDLVVEISAISSAFLRVDSNLIKAETSLLSLGLDSIKSVGLSRRLSSQDYRLSSADIMKLSTPIRLAAFIQRSKASKPSETCLSDAVFAAECAKLANALGLDTVKLSGDDSVKVYPTTILQAGMLSQTVSSRGRLYVHLFPIRLAHDIDIDRLRQAWEKTIASFDILRTSFHFLPGSGVWSQVVHSNAPMSWSQSQCDPGTNLTESLNPLLDLSDERDFFRRPPIFFHLLKATSSSDAHRLVLVLHHALYDGLAIAKLFHAVEQLYFGSYLSVDTQYHQLLPNLLWQEENGTPFWTNNLRDLHHASLPRKATPPSEISALQVSLPVPVTHEEMREASRDAEVTLQCIGQTAFAKLLAVITHRRDVIFGRVVSGRDLPGSEEVLGPMLNTVPCRVLFQEGVANKTLMKHIHRANVASMPWQHASLRAIQRELHVIGLWDSLFVFQPSQESLDSTSRSPWMFDAADGEDIFVHYPLNVELHETKYGFVVKAACTPGVADFDGLRELVEQYATILCAIVRCPDDPWTVGIPEIPFDSLSANNIVVSVGAQDGSEVWDNPFHDFRELLSTATKVPSSKILPRTHLAALGIDSITAVQIVAKARRLNLRLTAVEIFRSRTVGDLLQKLEKSGSTAVNGVVKAASANIPQTRWSTILPSHVHELVERVTNTSPGMEWMIGMWQRSEGSRFQHAFGFRVASDIDSTRLQDAWHKLIRRHAVLRSTFAYDKELGAPLVIIYKAGALNSLWMEEVLPALDDELVQHRMKTLVSHPPPMDRPLTRAVFLKSSRERYLLIQLHHFQYDAWSLPLLVDDLLHIYAGEPPKSSNDLDSFLVSTAHHTETEQEQARYWKTVFAESRPPTLFPALCKQPASPVRSVYTDYSAISGAVELDKRSRDLAITLQSVFLASWAQVYGNHAASDNIAFSLWHSGRTGNLKDVERLAVPCINALPFRVLGASRDDTLALARQIQNDLQARSAVVEQSRLVNVHEWAGIGDSPLSNVFVNIVKTAPDIEETNDGALKSLNLPYYIPEESLDVTVGTTMRVTNLIQDDIMIDIIVDHATDQVVMSIEFAGTILDTGSAKSLLGEWATRVRAALSVGHQAGC</sequence>
<comment type="caution">
    <text evidence="7">The sequence shown here is derived from an EMBL/GenBank/DDBJ whole genome shotgun (WGS) entry which is preliminary data.</text>
</comment>
<dbReference type="FunFam" id="3.30.300.30:FF:000033">
    <property type="entry name" value="Nonribosomal siderophore peptide synthase SidC"/>
    <property type="match status" value="1"/>
</dbReference>
<dbReference type="InterPro" id="IPR009081">
    <property type="entry name" value="PP-bd_ACP"/>
</dbReference>
<dbReference type="Gene3D" id="3.30.300.30">
    <property type="match status" value="1"/>
</dbReference>
<dbReference type="SUPFAM" id="SSF56801">
    <property type="entry name" value="Acetyl-CoA synthetase-like"/>
    <property type="match status" value="1"/>
</dbReference>
<reference evidence="7 8" key="1">
    <citation type="journal article" date="2015" name="Sci. Rep.">
        <title>Chromosome-level genome map provides insights into diverse defense mechanisms in the medicinal fungus Ganoderma sinense.</title>
        <authorList>
            <person name="Zhu Y."/>
            <person name="Xu J."/>
            <person name="Sun C."/>
            <person name="Zhou S."/>
            <person name="Xu H."/>
            <person name="Nelson D.R."/>
            <person name="Qian J."/>
            <person name="Song J."/>
            <person name="Luo H."/>
            <person name="Xiang L."/>
            <person name="Li Y."/>
            <person name="Xu Z."/>
            <person name="Ji A."/>
            <person name="Wang L."/>
            <person name="Lu S."/>
            <person name="Hayward A."/>
            <person name="Sun W."/>
            <person name="Li X."/>
            <person name="Schwartz D.C."/>
            <person name="Wang Y."/>
            <person name="Chen S."/>
        </authorList>
    </citation>
    <scope>NUCLEOTIDE SEQUENCE [LARGE SCALE GENOMIC DNA]</scope>
    <source>
        <strain evidence="7 8">ZZ0214-1</strain>
    </source>
</reference>
<keyword evidence="1" id="KW-0596">Phosphopantetheine</keyword>
<dbReference type="GO" id="GO:0031177">
    <property type="term" value="F:phosphopantetheine binding"/>
    <property type="evidence" value="ECO:0007669"/>
    <property type="project" value="InterPro"/>
</dbReference>
<dbReference type="Pfam" id="PF00550">
    <property type="entry name" value="PP-binding"/>
    <property type="match status" value="3"/>
</dbReference>
<dbReference type="FunFam" id="3.40.50.980:FF:000001">
    <property type="entry name" value="Non-ribosomal peptide synthetase"/>
    <property type="match status" value="1"/>
</dbReference>
<dbReference type="PANTHER" id="PTHR45527">
    <property type="entry name" value="NONRIBOSOMAL PEPTIDE SYNTHETASE"/>
    <property type="match status" value="1"/>
</dbReference>
<proteinExistence type="predicted"/>
<evidence type="ECO:0000259" key="6">
    <source>
        <dbReference type="PROSITE" id="PS50075"/>
    </source>
</evidence>
<dbReference type="GO" id="GO:0016874">
    <property type="term" value="F:ligase activity"/>
    <property type="evidence" value="ECO:0007669"/>
    <property type="project" value="UniProtKB-KW"/>
</dbReference>
<dbReference type="Proteomes" id="UP000230002">
    <property type="component" value="Unassembled WGS sequence"/>
</dbReference>
<organism evidence="7 8">
    <name type="scientific">Ganoderma sinense ZZ0214-1</name>
    <dbReference type="NCBI Taxonomy" id="1077348"/>
    <lineage>
        <taxon>Eukaryota</taxon>
        <taxon>Fungi</taxon>
        <taxon>Dikarya</taxon>
        <taxon>Basidiomycota</taxon>
        <taxon>Agaricomycotina</taxon>
        <taxon>Agaricomycetes</taxon>
        <taxon>Polyporales</taxon>
        <taxon>Polyporaceae</taxon>
        <taxon>Ganoderma</taxon>
    </lineage>
</organism>
<dbReference type="CDD" id="cd19542">
    <property type="entry name" value="CT_NRPS-like"/>
    <property type="match status" value="1"/>
</dbReference>
<feature type="domain" description="Carrier" evidence="6">
    <location>
        <begin position="811"/>
        <end position="888"/>
    </location>
</feature>
<accession>A0A2G8RR80</accession>
<feature type="compositionally biased region" description="Polar residues" evidence="5">
    <location>
        <begin position="1"/>
        <end position="17"/>
    </location>
</feature>
<dbReference type="InterPro" id="IPR020845">
    <property type="entry name" value="AMP-binding_CS"/>
</dbReference>
<keyword evidence="8" id="KW-1185">Reference proteome</keyword>
<keyword evidence="4" id="KW-0511">Multifunctional enzyme</keyword>
<dbReference type="InterPro" id="IPR042099">
    <property type="entry name" value="ANL_N_sf"/>
</dbReference>
<dbReference type="Gene3D" id="3.30.559.30">
    <property type="entry name" value="Nonribosomal peptide synthetase, condensation domain"/>
    <property type="match status" value="3"/>
</dbReference>
<evidence type="ECO:0000256" key="3">
    <source>
        <dbReference type="ARBA" id="ARBA00022598"/>
    </source>
</evidence>
<feature type="domain" description="Carrier" evidence="6">
    <location>
        <begin position="1362"/>
        <end position="1435"/>
    </location>
</feature>
<dbReference type="OrthoDB" id="416786at2759"/>
<dbReference type="InterPro" id="IPR006162">
    <property type="entry name" value="Ppantetheine_attach_site"/>
</dbReference>
<dbReference type="GO" id="GO:0043041">
    <property type="term" value="P:amino acid activation for nonribosomal peptide biosynthetic process"/>
    <property type="evidence" value="ECO:0007669"/>
    <property type="project" value="TreeGrafter"/>
</dbReference>
<dbReference type="Gene3D" id="3.30.559.10">
    <property type="entry name" value="Chloramphenicol acetyltransferase-like domain"/>
    <property type="match status" value="3"/>
</dbReference>
<dbReference type="PROSITE" id="PS00455">
    <property type="entry name" value="AMP_BINDING"/>
    <property type="match status" value="1"/>
</dbReference>
<dbReference type="InterPro" id="IPR000873">
    <property type="entry name" value="AMP-dep_synth/lig_dom"/>
</dbReference>
<dbReference type="InterPro" id="IPR010071">
    <property type="entry name" value="AA_adenyl_dom"/>
</dbReference>
<dbReference type="NCBIfam" id="TIGR01733">
    <property type="entry name" value="AA-adenyl-dom"/>
    <property type="match status" value="1"/>
</dbReference>
<evidence type="ECO:0000256" key="4">
    <source>
        <dbReference type="ARBA" id="ARBA00023268"/>
    </source>
</evidence>
<evidence type="ECO:0000256" key="2">
    <source>
        <dbReference type="ARBA" id="ARBA00022553"/>
    </source>
</evidence>
<dbReference type="Gene3D" id="3.40.50.12780">
    <property type="entry name" value="N-terminal domain of ligase-like"/>
    <property type="match status" value="1"/>
</dbReference>
<dbReference type="Pfam" id="PF00501">
    <property type="entry name" value="AMP-binding"/>
    <property type="match status" value="1"/>
</dbReference>